<dbReference type="RefSeq" id="WP_343909974.1">
    <property type="nucleotide sequence ID" value="NZ_BAAAJE010000026.1"/>
</dbReference>
<name>A0ABN1UQS6_9ACTN</name>
<dbReference type="Pfam" id="PF11716">
    <property type="entry name" value="MDMPI_N"/>
    <property type="match status" value="1"/>
</dbReference>
<accession>A0ABN1UQS6</accession>
<dbReference type="SUPFAM" id="SSF109854">
    <property type="entry name" value="DinB/YfiT-like putative metalloenzymes"/>
    <property type="match status" value="1"/>
</dbReference>
<dbReference type="EMBL" id="BAAAJE010000026">
    <property type="protein sequence ID" value="GAA1159844.1"/>
    <property type="molecule type" value="Genomic_DNA"/>
</dbReference>
<comment type="caution">
    <text evidence="2">The sequence shown here is derived from an EMBL/GenBank/DDBJ whole genome shotgun (WGS) entry which is preliminary data.</text>
</comment>
<gene>
    <name evidence="2" type="ORF">GCM10009606_42440</name>
</gene>
<dbReference type="Gene3D" id="1.20.120.450">
    <property type="entry name" value="dinb family like domain"/>
    <property type="match status" value="1"/>
</dbReference>
<evidence type="ECO:0000313" key="2">
    <source>
        <dbReference type="EMBL" id="GAA1159844.1"/>
    </source>
</evidence>
<keyword evidence="3" id="KW-1185">Reference proteome</keyword>
<feature type="domain" description="Mycothiol-dependent maleylpyruvate isomerase metal-binding" evidence="1">
    <location>
        <begin position="11"/>
        <end position="109"/>
    </location>
</feature>
<dbReference type="NCBIfam" id="TIGR03083">
    <property type="entry name" value="maleylpyruvate isomerase family mycothiol-dependent enzyme"/>
    <property type="match status" value="1"/>
</dbReference>
<dbReference type="InterPro" id="IPR034660">
    <property type="entry name" value="DinB/YfiT-like"/>
</dbReference>
<organism evidence="2 3">
    <name type="scientific">Nocardioides aquiterrae</name>
    <dbReference type="NCBI Taxonomy" id="203799"/>
    <lineage>
        <taxon>Bacteria</taxon>
        <taxon>Bacillati</taxon>
        <taxon>Actinomycetota</taxon>
        <taxon>Actinomycetes</taxon>
        <taxon>Propionibacteriales</taxon>
        <taxon>Nocardioidaceae</taxon>
        <taxon>Nocardioides</taxon>
    </lineage>
</organism>
<reference evidence="2 3" key="1">
    <citation type="journal article" date="2019" name="Int. J. Syst. Evol. Microbiol.">
        <title>The Global Catalogue of Microorganisms (GCM) 10K type strain sequencing project: providing services to taxonomists for standard genome sequencing and annotation.</title>
        <authorList>
            <consortium name="The Broad Institute Genomics Platform"/>
            <consortium name="The Broad Institute Genome Sequencing Center for Infectious Disease"/>
            <person name="Wu L."/>
            <person name="Ma J."/>
        </authorList>
    </citation>
    <scope>NUCLEOTIDE SEQUENCE [LARGE SCALE GENOMIC DNA]</scope>
    <source>
        <strain evidence="2 3">JCM 11813</strain>
    </source>
</reference>
<dbReference type="Proteomes" id="UP001499979">
    <property type="component" value="Unassembled WGS sequence"/>
</dbReference>
<dbReference type="InterPro" id="IPR024344">
    <property type="entry name" value="MDMPI_metal-binding"/>
</dbReference>
<evidence type="ECO:0000259" key="1">
    <source>
        <dbReference type="Pfam" id="PF11716"/>
    </source>
</evidence>
<evidence type="ECO:0000313" key="3">
    <source>
        <dbReference type="Proteomes" id="UP001499979"/>
    </source>
</evidence>
<sequence>MTDWGALYRDNVASVSALAGDLTDEQLATTVPGTPAWTVRDVLAHLAGGAADAVTGRTDGAPGPEWTARHVGERYELPVADLVEELQSHQDAVAESAVDSPRPAIVWDVAVHHADLHEALGLGPLPERLWSPVLAGVAAMKFGTAGVPEDVDPYELFRAIFSRRSRTQMQAWGLPLSPEQLDELCIFGPREDDQPVP</sequence>
<proteinExistence type="predicted"/>
<dbReference type="InterPro" id="IPR017517">
    <property type="entry name" value="Maleyloyr_isom"/>
</dbReference>
<protein>
    <recommendedName>
        <fullName evidence="1">Mycothiol-dependent maleylpyruvate isomerase metal-binding domain-containing protein</fullName>
    </recommendedName>
</protein>